<name>A0A164M8S0_9NOCA</name>
<keyword evidence="2" id="KW-1185">Reference proteome</keyword>
<organism evidence="1 2">
    <name type="scientific">Nocardia terpenica</name>
    <dbReference type="NCBI Taxonomy" id="455432"/>
    <lineage>
        <taxon>Bacteria</taxon>
        <taxon>Bacillati</taxon>
        <taxon>Actinomycetota</taxon>
        <taxon>Actinomycetes</taxon>
        <taxon>Mycobacteriales</taxon>
        <taxon>Nocardiaceae</taxon>
        <taxon>Nocardia</taxon>
    </lineage>
</organism>
<accession>A0A164M8S0</accession>
<dbReference type="Proteomes" id="UP000076512">
    <property type="component" value="Unassembled WGS sequence"/>
</dbReference>
<dbReference type="STRING" id="455432.AWN90_31080"/>
<dbReference type="EMBL" id="LWGR01000007">
    <property type="protein sequence ID" value="KZM73146.1"/>
    <property type="molecule type" value="Genomic_DNA"/>
</dbReference>
<reference evidence="1 2" key="1">
    <citation type="submission" date="2016-04" db="EMBL/GenBank/DDBJ databases">
        <authorList>
            <person name="Evans L.H."/>
            <person name="Alamgir A."/>
            <person name="Owens N."/>
            <person name="Weber N.D."/>
            <person name="Virtaneva K."/>
            <person name="Barbian K."/>
            <person name="Babar A."/>
            <person name="Rosenke K."/>
        </authorList>
    </citation>
    <scope>NUCLEOTIDE SEQUENCE [LARGE SCALE GENOMIC DNA]</scope>
    <source>
        <strain evidence="1 2">IFM 0406</strain>
    </source>
</reference>
<evidence type="ECO:0000313" key="1">
    <source>
        <dbReference type="EMBL" id="KZM73146.1"/>
    </source>
</evidence>
<dbReference type="OrthoDB" id="4544185at2"/>
<comment type="caution">
    <text evidence="1">The sequence shown here is derived from an EMBL/GenBank/DDBJ whole genome shotgun (WGS) entry which is preliminary data.</text>
</comment>
<proteinExistence type="predicted"/>
<protein>
    <submittedName>
        <fullName evidence="1">Uncharacterized protein</fullName>
    </submittedName>
</protein>
<evidence type="ECO:0000313" key="2">
    <source>
        <dbReference type="Proteomes" id="UP000076512"/>
    </source>
</evidence>
<sequence>MSPIVTPEDLRELVGPRLWDETVAHTAHATGTDAAAAQRPMLECARYLYLISAHRERLAGLFLPVEQAVDEVWHYLILQTREYRDLCENRLPGGEFIHHRSISYQDYGAEPDRRQMIEEGLRWIPLYQNAFGPFDAGALRYWTMARFLVEEMRMSLDDLGALTA</sequence>
<dbReference type="AlphaFoldDB" id="A0A164M8S0"/>
<dbReference type="RefSeq" id="WP_067589914.1">
    <property type="nucleotide sequence ID" value="NZ_JABMCZ010000004.1"/>
</dbReference>
<gene>
    <name evidence="1" type="ORF">AWN90_31080</name>
</gene>